<keyword evidence="2" id="KW-0226">DNA condensation</keyword>
<sequence length="92" mass="9520">MNKAELVEAVQSAMGKDATKRAAEDALTAVLDSIVAGIKGPDQKVQIIGFGTFEVKNRAARMGRNPKTGQAMEIAASKSVGFKASAALKGSL</sequence>
<dbReference type="Pfam" id="PF00216">
    <property type="entry name" value="Bac_DNA_binding"/>
    <property type="match status" value="1"/>
</dbReference>
<dbReference type="GO" id="GO:0003677">
    <property type="term" value="F:DNA binding"/>
    <property type="evidence" value="ECO:0007669"/>
    <property type="project" value="UniProtKB-KW"/>
</dbReference>
<evidence type="ECO:0000256" key="1">
    <source>
        <dbReference type="ARBA" id="ARBA00010529"/>
    </source>
</evidence>
<keyword evidence="3 5" id="KW-0238">DNA-binding</keyword>
<name>A0ABW2L767_9BACT</name>
<dbReference type="SMART" id="SM00411">
    <property type="entry name" value="BHL"/>
    <property type="match status" value="1"/>
</dbReference>
<comment type="similarity">
    <text evidence="1 4">Belongs to the bacterial histone-like protein family.</text>
</comment>
<dbReference type="EMBL" id="JBHTBS010000004">
    <property type="protein sequence ID" value="MFC7337376.1"/>
    <property type="molecule type" value="Genomic_DNA"/>
</dbReference>
<dbReference type="InterPro" id="IPR020816">
    <property type="entry name" value="Histone-like_DNA-bd_CS"/>
</dbReference>
<dbReference type="SUPFAM" id="SSF47729">
    <property type="entry name" value="IHF-like DNA-binding proteins"/>
    <property type="match status" value="1"/>
</dbReference>
<dbReference type="Gene3D" id="4.10.520.10">
    <property type="entry name" value="IHF-like DNA-binding proteins"/>
    <property type="match status" value="1"/>
</dbReference>
<proteinExistence type="inferred from homology"/>
<comment type="caution">
    <text evidence="5">The sequence shown here is derived from an EMBL/GenBank/DDBJ whole genome shotgun (WGS) entry which is preliminary data.</text>
</comment>
<dbReference type="InterPro" id="IPR000119">
    <property type="entry name" value="Hist_DNA-bd"/>
</dbReference>
<protein>
    <submittedName>
        <fullName evidence="5">HU family DNA-binding protein</fullName>
    </submittedName>
</protein>
<evidence type="ECO:0000313" key="5">
    <source>
        <dbReference type="EMBL" id="MFC7337376.1"/>
    </source>
</evidence>
<dbReference type="PROSITE" id="PS00045">
    <property type="entry name" value="HISTONE_LIKE"/>
    <property type="match status" value="1"/>
</dbReference>
<accession>A0ABW2L767</accession>
<evidence type="ECO:0000256" key="2">
    <source>
        <dbReference type="ARBA" id="ARBA00023067"/>
    </source>
</evidence>
<dbReference type="PRINTS" id="PR01727">
    <property type="entry name" value="DNABINDINGHU"/>
</dbReference>
<evidence type="ECO:0000313" key="6">
    <source>
        <dbReference type="Proteomes" id="UP001596472"/>
    </source>
</evidence>
<reference evidence="6" key="1">
    <citation type="journal article" date="2019" name="Int. J. Syst. Evol. Microbiol.">
        <title>The Global Catalogue of Microorganisms (GCM) 10K type strain sequencing project: providing services to taxonomists for standard genome sequencing and annotation.</title>
        <authorList>
            <consortium name="The Broad Institute Genomics Platform"/>
            <consortium name="The Broad Institute Genome Sequencing Center for Infectious Disease"/>
            <person name="Wu L."/>
            <person name="Ma J."/>
        </authorList>
    </citation>
    <scope>NUCLEOTIDE SEQUENCE [LARGE SCALE GENOMIC DNA]</scope>
    <source>
        <strain evidence="6">CGMCC 4.1467</strain>
    </source>
</reference>
<dbReference type="PANTHER" id="PTHR33175:SF3">
    <property type="entry name" value="DNA-BINDING PROTEIN HU-BETA"/>
    <property type="match status" value="1"/>
</dbReference>
<evidence type="ECO:0000256" key="4">
    <source>
        <dbReference type="RuleBase" id="RU003939"/>
    </source>
</evidence>
<dbReference type="Proteomes" id="UP001596472">
    <property type="component" value="Unassembled WGS sequence"/>
</dbReference>
<dbReference type="RefSeq" id="WP_379711602.1">
    <property type="nucleotide sequence ID" value="NZ_JBHTBS010000004.1"/>
</dbReference>
<dbReference type="CDD" id="cd13831">
    <property type="entry name" value="HU"/>
    <property type="match status" value="1"/>
</dbReference>
<organism evidence="5 6">
    <name type="scientific">Haloferula chungangensis</name>
    <dbReference type="NCBI Taxonomy" id="1048331"/>
    <lineage>
        <taxon>Bacteria</taxon>
        <taxon>Pseudomonadati</taxon>
        <taxon>Verrucomicrobiota</taxon>
        <taxon>Verrucomicrobiia</taxon>
        <taxon>Verrucomicrobiales</taxon>
        <taxon>Verrucomicrobiaceae</taxon>
        <taxon>Haloferula</taxon>
    </lineage>
</organism>
<dbReference type="PANTHER" id="PTHR33175">
    <property type="entry name" value="DNA-BINDING PROTEIN HU"/>
    <property type="match status" value="1"/>
</dbReference>
<keyword evidence="6" id="KW-1185">Reference proteome</keyword>
<dbReference type="InterPro" id="IPR010992">
    <property type="entry name" value="IHF-like_DNA-bd_dom_sf"/>
</dbReference>
<gene>
    <name evidence="5" type="ORF">ACFQY0_09335</name>
</gene>
<evidence type="ECO:0000256" key="3">
    <source>
        <dbReference type="ARBA" id="ARBA00023125"/>
    </source>
</evidence>